<evidence type="ECO:0000313" key="2">
    <source>
        <dbReference type="EMBL" id="EOS13732.1"/>
    </source>
</evidence>
<gene>
    <name evidence="2" type="ORF">C802_01575</name>
</gene>
<keyword evidence="1" id="KW-0812">Transmembrane</keyword>
<sequence>MCIITFFYSHSLYNCSSYYCFLSLIWPFLLKSGKKLGLYLFANSYLSIFEPKIFSVTYKVTE</sequence>
<keyword evidence="3" id="KW-1185">Reference proteome</keyword>
<evidence type="ECO:0000256" key="1">
    <source>
        <dbReference type="SAM" id="Phobius"/>
    </source>
</evidence>
<dbReference type="HOGENOM" id="CLU_2894615_0_0_10"/>
<dbReference type="EMBL" id="ASSP01000009">
    <property type="protein sequence ID" value="EOS13732.1"/>
    <property type="molecule type" value="Genomic_DNA"/>
</dbReference>
<accession>R9IA87</accession>
<name>R9IA87_9BACT</name>
<protein>
    <submittedName>
        <fullName evidence="2">Uncharacterized protein</fullName>
    </submittedName>
</protein>
<organism evidence="2 3">
    <name type="scientific">Phocaeicola sartorii</name>
    <dbReference type="NCBI Taxonomy" id="671267"/>
    <lineage>
        <taxon>Bacteria</taxon>
        <taxon>Pseudomonadati</taxon>
        <taxon>Bacteroidota</taxon>
        <taxon>Bacteroidia</taxon>
        <taxon>Bacteroidales</taxon>
        <taxon>Bacteroidaceae</taxon>
        <taxon>Phocaeicola</taxon>
    </lineage>
</organism>
<dbReference type="STRING" id="1235788.C802_01575"/>
<evidence type="ECO:0000313" key="3">
    <source>
        <dbReference type="Proteomes" id="UP000014200"/>
    </source>
</evidence>
<dbReference type="AlphaFoldDB" id="R9IA87"/>
<dbReference type="Proteomes" id="UP000014200">
    <property type="component" value="Unassembled WGS sequence"/>
</dbReference>
<comment type="caution">
    <text evidence="2">The sequence shown here is derived from an EMBL/GenBank/DDBJ whole genome shotgun (WGS) entry which is preliminary data.</text>
</comment>
<reference evidence="2 3" key="1">
    <citation type="submission" date="2013-04" db="EMBL/GenBank/DDBJ databases">
        <title>The Genome Sequence of Bacteroides massiliensis dnLKV3.</title>
        <authorList>
            <consortium name="The Broad Institute Genomics Platform"/>
            <consortium name="The Broad Institute Genome Sequencing Center for Infectious Disease"/>
            <person name="Earl A."/>
            <person name="Xavier R."/>
            <person name="Kuhn K."/>
            <person name="Stappenbeck T."/>
            <person name="Walker B."/>
            <person name="Young S."/>
            <person name="Zeng Q."/>
            <person name="Gargeya S."/>
            <person name="Fitzgerald M."/>
            <person name="Haas B."/>
            <person name="Abouelleil A."/>
            <person name="Allen A.W."/>
            <person name="Alvarado L."/>
            <person name="Arachchi H.M."/>
            <person name="Berlin A.M."/>
            <person name="Chapman S.B."/>
            <person name="Gainer-Dewar J."/>
            <person name="Goldberg J."/>
            <person name="Griggs A."/>
            <person name="Gujja S."/>
            <person name="Hansen M."/>
            <person name="Howarth C."/>
            <person name="Imamovic A."/>
            <person name="Ireland A."/>
            <person name="Larimer J."/>
            <person name="McCowan C."/>
            <person name="Murphy C."/>
            <person name="Pearson M."/>
            <person name="Poon T.W."/>
            <person name="Priest M."/>
            <person name="Roberts A."/>
            <person name="Saif S."/>
            <person name="Shea T."/>
            <person name="Sisk P."/>
            <person name="Sykes S."/>
            <person name="Wortman J."/>
            <person name="Nusbaum C."/>
            <person name="Birren B."/>
        </authorList>
    </citation>
    <scope>NUCLEOTIDE SEQUENCE [LARGE SCALE GENOMIC DNA]</scope>
    <source>
        <strain evidence="3">dnLKV3</strain>
    </source>
</reference>
<proteinExistence type="predicted"/>
<feature type="transmembrane region" description="Helical" evidence="1">
    <location>
        <begin position="12"/>
        <end position="30"/>
    </location>
</feature>
<keyword evidence="1" id="KW-1133">Transmembrane helix</keyword>
<keyword evidence="1" id="KW-0472">Membrane</keyword>